<dbReference type="InterPro" id="IPR015590">
    <property type="entry name" value="Aldehyde_DH_dom"/>
</dbReference>
<dbReference type="OrthoDB" id="781568at2"/>
<feature type="domain" description="Aldehyde dehydrogenase" evidence="8">
    <location>
        <begin position="8"/>
        <end position="434"/>
    </location>
</feature>
<evidence type="ECO:0000256" key="1">
    <source>
        <dbReference type="ARBA" id="ARBA00009986"/>
    </source>
</evidence>
<keyword evidence="10" id="KW-1185">Reference proteome</keyword>
<accession>A0A4R6WDS3</accession>
<comment type="caution">
    <text evidence="9">The sequence shown here is derived from an EMBL/GenBank/DDBJ whole genome shotgun (WGS) entry which is preliminary data.</text>
</comment>
<dbReference type="Proteomes" id="UP000295292">
    <property type="component" value="Unassembled WGS sequence"/>
</dbReference>
<dbReference type="Gene3D" id="3.40.309.10">
    <property type="entry name" value="Aldehyde Dehydrogenase, Chain A, domain 2"/>
    <property type="match status" value="1"/>
</dbReference>
<dbReference type="FunFam" id="3.40.309.10:FF:000003">
    <property type="entry name" value="Aldehyde dehydrogenase"/>
    <property type="match status" value="1"/>
</dbReference>
<dbReference type="PROSITE" id="PS00687">
    <property type="entry name" value="ALDEHYDE_DEHYDR_GLU"/>
    <property type="match status" value="1"/>
</dbReference>
<evidence type="ECO:0000259" key="8">
    <source>
        <dbReference type="Pfam" id="PF00171"/>
    </source>
</evidence>
<proteinExistence type="inferred from homology"/>
<dbReference type="Gene3D" id="3.40.605.10">
    <property type="entry name" value="Aldehyde Dehydrogenase, Chain A, domain 1"/>
    <property type="match status" value="1"/>
</dbReference>
<dbReference type="AlphaFoldDB" id="A0A4R6WDS3"/>
<dbReference type="GO" id="GO:0004029">
    <property type="term" value="F:aldehyde dehydrogenase (NAD+) activity"/>
    <property type="evidence" value="ECO:0007669"/>
    <property type="project" value="TreeGrafter"/>
</dbReference>
<dbReference type="GO" id="GO:0005737">
    <property type="term" value="C:cytoplasm"/>
    <property type="evidence" value="ECO:0007669"/>
    <property type="project" value="TreeGrafter"/>
</dbReference>
<keyword evidence="2 4" id="KW-0560">Oxidoreductase</keyword>
<keyword evidence="3" id="KW-0520">NAD</keyword>
<gene>
    <name evidence="9" type="ORF">CLV99_2879</name>
</gene>
<protein>
    <recommendedName>
        <fullName evidence="4">Aldehyde dehydrogenase</fullName>
    </recommendedName>
</protein>
<sequence length="465" mass="51839">MQQPLETIFQNQKANYKAVGAPSADIRIQQLKRLKDCIQKYELLIFQALADDLGKSKFEAAVTEVYFIYSEIDFAIKHLRQWVLPKRAKSTLSSLFAKHRITYQPKGICLIIAPWNYPFQLTMGPLISALSAGNRVMIKPSEYSIHTSNIILKILTTAFDPSSVYCALGNQDISTALLELPFDHIFFTGSTQVGQIVMRAAAKHLSSVTLELGGKSPVLIGQDTDLQKAAEKIAWGKLLNAGQTCIAPDYILIQKDQEAQFIHYFQTAVAHFIYSPSGAMNRDSYAKIITPKHLSRLHQLIDDACTQGARIAWKGAGDSADTFAPTLLQNVPPESRIMQEEIFGPILPIITYDTLEEAIKFIQDRPKPLALYLFSNSIKMTDHVLKNVSSGGACVNDVILHVSNPHLPFGGVNQSGTGSSHGYFGFKTFSHERAVMYQSNFAFSKLIYPPYSDKSSLLKWLKRLM</sequence>
<dbReference type="InterPro" id="IPR016162">
    <property type="entry name" value="Ald_DH_N"/>
</dbReference>
<feature type="active site" evidence="5 6">
    <location>
        <position position="211"/>
    </location>
</feature>
<dbReference type="InterPro" id="IPR016160">
    <property type="entry name" value="Ald_DH_CS_CYS"/>
</dbReference>
<dbReference type="EMBL" id="SNYV01000015">
    <property type="protein sequence ID" value="TDQ76292.1"/>
    <property type="molecule type" value="Genomic_DNA"/>
</dbReference>
<evidence type="ECO:0000256" key="2">
    <source>
        <dbReference type="ARBA" id="ARBA00023002"/>
    </source>
</evidence>
<evidence type="ECO:0000256" key="7">
    <source>
        <dbReference type="RuleBase" id="RU003345"/>
    </source>
</evidence>
<dbReference type="InterPro" id="IPR016161">
    <property type="entry name" value="Ald_DH/histidinol_DH"/>
</dbReference>
<evidence type="ECO:0000256" key="3">
    <source>
        <dbReference type="ARBA" id="ARBA00023027"/>
    </source>
</evidence>
<dbReference type="FunFam" id="3.40.605.10:FF:000004">
    <property type="entry name" value="Aldehyde dehydrogenase"/>
    <property type="match status" value="1"/>
</dbReference>
<dbReference type="Pfam" id="PF00171">
    <property type="entry name" value="Aldedh"/>
    <property type="match status" value="1"/>
</dbReference>
<dbReference type="PIRSF" id="PIRSF036492">
    <property type="entry name" value="ALDH"/>
    <property type="match status" value="1"/>
</dbReference>
<evidence type="ECO:0000313" key="10">
    <source>
        <dbReference type="Proteomes" id="UP000295292"/>
    </source>
</evidence>
<dbReference type="InterPro" id="IPR029510">
    <property type="entry name" value="Ald_DH_CS_GLU"/>
</dbReference>
<evidence type="ECO:0000256" key="6">
    <source>
        <dbReference type="PROSITE-ProRule" id="PRU10007"/>
    </source>
</evidence>
<reference evidence="9 10" key="1">
    <citation type="submission" date="2019-03" db="EMBL/GenBank/DDBJ databases">
        <title>Genomic Encyclopedia of Archaeal and Bacterial Type Strains, Phase II (KMG-II): from individual species to whole genera.</title>
        <authorList>
            <person name="Goeker M."/>
        </authorList>
    </citation>
    <scope>NUCLEOTIDE SEQUENCE [LARGE SCALE GENOMIC DNA]</scope>
    <source>
        <strain evidence="9 10">DSM 28353</strain>
    </source>
</reference>
<evidence type="ECO:0000256" key="4">
    <source>
        <dbReference type="PIRNR" id="PIRNR036492"/>
    </source>
</evidence>
<dbReference type="PANTHER" id="PTHR43570">
    <property type="entry name" value="ALDEHYDE DEHYDROGENASE"/>
    <property type="match status" value="1"/>
</dbReference>
<dbReference type="InterPro" id="IPR016163">
    <property type="entry name" value="Ald_DH_C"/>
</dbReference>
<evidence type="ECO:0000313" key="9">
    <source>
        <dbReference type="EMBL" id="TDQ76292.1"/>
    </source>
</evidence>
<dbReference type="PANTHER" id="PTHR43570:SF20">
    <property type="entry name" value="ALDEHYDE DEHYDROGENASE ALDX-RELATED"/>
    <property type="match status" value="1"/>
</dbReference>
<organism evidence="9 10">
    <name type="scientific">Sphingobacterium yanglingense</name>
    <dbReference type="NCBI Taxonomy" id="1437280"/>
    <lineage>
        <taxon>Bacteria</taxon>
        <taxon>Pseudomonadati</taxon>
        <taxon>Bacteroidota</taxon>
        <taxon>Sphingobacteriia</taxon>
        <taxon>Sphingobacteriales</taxon>
        <taxon>Sphingobacteriaceae</taxon>
        <taxon>Sphingobacterium</taxon>
    </lineage>
</organism>
<evidence type="ECO:0000256" key="5">
    <source>
        <dbReference type="PIRSR" id="PIRSR036492-1"/>
    </source>
</evidence>
<dbReference type="PROSITE" id="PS00070">
    <property type="entry name" value="ALDEHYDE_DEHYDR_CYS"/>
    <property type="match status" value="1"/>
</dbReference>
<feature type="active site" evidence="5">
    <location>
        <position position="245"/>
    </location>
</feature>
<dbReference type="RefSeq" id="WP_133585123.1">
    <property type="nucleotide sequence ID" value="NZ_SNYV01000015.1"/>
</dbReference>
<dbReference type="GO" id="GO:0006081">
    <property type="term" value="P:aldehyde metabolic process"/>
    <property type="evidence" value="ECO:0007669"/>
    <property type="project" value="InterPro"/>
</dbReference>
<dbReference type="SUPFAM" id="SSF53720">
    <property type="entry name" value="ALDH-like"/>
    <property type="match status" value="1"/>
</dbReference>
<dbReference type="InterPro" id="IPR012394">
    <property type="entry name" value="Aldehyde_DH_NAD(P)"/>
</dbReference>
<name>A0A4R6WDS3_9SPHI</name>
<comment type="similarity">
    <text evidence="1 4 7">Belongs to the aldehyde dehydrogenase family.</text>
</comment>